<gene>
    <name evidence="3" type="ORF">DFR71_4116</name>
</gene>
<dbReference type="OrthoDB" id="4569270at2"/>
<sequence length="142" mass="13914">MSFMGKAVFAVAASVLAAGSVLGAGSASAAGDQWASIALSDGQAIYGVGVNEASAEAAQAAAIASCHLADCKVVTTWANGCAVLVESDNGIAWASGATRAEAERKAYENLSELTPTALLANTGSAGMSGSEVVDAICTANAR</sequence>
<proteinExistence type="predicted"/>
<evidence type="ECO:0000313" key="4">
    <source>
        <dbReference type="Proteomes" id="UP000294856"/>
    </source>
</evidence>
<accession>A0A4R1FNZ6</accession>
<dbReference type="Proteomes" id="UP000294856">
    <property type="component" value="Unassembled WGS sequence"/>
</dbReference>
<dbReference type="EMBL" id="SMFR01000003">
    <property type="protein sequence ID" value="TCJ95202.1"/>
    <property type="molecule type" value="Genomic_DNA"/>
</dbReference>
<reference evidence="3 4" key="1">
    <citation type="submission" date="2019-03" db="EMBL/GenBank/DDBJ databases">
        <title>Genomic Encyclopedia of Type Strains, Phase IV (KMG-IV): sequencing the most valuable type-strain genomes for metagenomic binning, comparative biology and taxonomic classification.</title>
        <authorList>
            <person name="Goeker M."/>
        </authorList>
    </citation>
    <scope>NUCLEOTIDE SEQUENCE [LARGE SCALE GENOMIC DNA]</scope>
    <source>
        <strain evidence="3 4">DSM 44684</strain>
    </source>
</reference>
<dbReference type="Pfam" id="PF13827">
    <property type="entry name" value="DUF4189"/>
    <property type="match status" value="1"/>
</dbReference>
<dbReference type="InterPro" id="IPR025240">
    <property type="entry name" value="DUF4189"/>
</dbReference>
<keyword evidence="4" id="KW-1185">Reference proteome</keyword>
<protein>
    <submittedName>
        <fullName evidence="3">Uncharacterized protein DUF4189</fullName>
    </submittedName>
</protein>
<dbReference type="RefSeq" id="WP_067452593.1">
    <property type="nucleotide sequence ID" value="NZ_SMFR01000003.1"/>
</dbReference>
<keyword evidence="1" id="KW-0732">Signal</keyword>
<dbReference type="STRING" id="1210063.GCA_001612665_03775"/>
<comment type="caution">
    <text evidence="3">The sequence shown here is derived from an EMBL/GenBank/DDBJ whole genome shotgun (WGS) entry which is preliminary data.</text>
</comment>
<dbReference type="AlphaFoldDB" id="A0A4R1FNZ6"/>
<feature type="chain" id="PRO_5020511263" evidence="1">
    <location>
        <begin position="30"/>
        <end position="142"/>
    </location>
</feature>
<evidence type="ECO:0000313" key="3">
    <source>
        <dbReference type="EMBL" id="TCJ95202.1"/>
    </source>
</evidence>
<evidence type="ECO:0000256" key="1">
    <source>
        <dbReference type="SAM" id="SignalP"/>
    </source>
</evidence>
<feature type="signal peptide" evidence="1">
    <location>
        <begin position="1"/>
        <end position="29"/>
    </location>
</feature>
<name>A0A4R1FNZ6_9NOCA</name>
<organism evidence="3 4">
    <name type="scientific">Nocardia alba</name>
    <dbReference type="NCBI Taxonomy" id="225051"/>
    <lineage>
        <taxon>Bacteria</taxon>
        <taxon>Bacillati</taxon>
        <taxon>Actinomycetota</taxon>
        <taxon>Actinomycetes</taxon>
        <taxon>Mycobacteriales</taxon>
        <taxon>Nocardiaceae</taxon>
        <taxon>Nocardia</taxon>
    </lineage>
</organism>
<feature type="domain" description="DUF4189" evidence="2">
    <location>
        <begin position="34"/>
        <end position="112"/>
    </location>
</feature>
<evidence type="ECO:0000259" key="2">
    <source>
        <dbReference type="Pfam" id="PF13827"/>
    </source>
</evidence>